<proteinExistence type="predicted"/>
<protein>
    <submittedName>
        <fullName evidence="2">5 kDa protein</fullName>
    </submittedName>
</protein>
<evidence type="ECO:0000313" key="2">
    <source>
        <dbReference type="EMBL" id="AXY96744.1"/>
    </source>
</evidence>
<feature type="transmembrane region" description="Helical" evidence="1">
    <location>
        <begin position="9"/>
        <end position="31"/>
    </location>
</feature>
<keyword evidence="1" id="KW-1133">Transmembrane helix</keyword>
<sequence>MFMDDFKQAILLLVVDFVFVIVLLIVVSFVVPRLQQSSALNTGLRTV</sequence>
<accession>A0A385JGE7</accession>
<organism evidence="2">
    <name type="scientific">Grapevine leafroll-associated virus 3</name>
    <dbReference type="NCBI Taxonomy" id="55951"/>
    <lineage>
        <taxon>Viruses</taxon>
        <taxon>Riboviria</taxon>
        <taxon>Orthornavirae</taxon>
        <taxon>Kitrinoviricota</taxon>
        <taxon>Alsuviricetes</taxon>
        <taxon>Martellivirales</taxon>
        <taxon>Closteroviridae</taxon>
        <taxon>Ampelovirus</taxon>
        <taxon>Ampelovirus trivitis</taxon>
    </lineage>
</organism>
<keyword evidence="1" id="KW-0472">Membrane</keyword>
<keyword evidence="1" id="KW-0812">Transmembrane</keyword>
<evidence type="ECO:0000256" key="1">
    <source>
        <dbReference type="SAM" id="Phobius"/>
    </source>
</evidence>
<reference evidence="2" key="1">
    <citation type="journal article" date="2019" name="Plant Dis.">
        <title>A Novel Genetic Variant of Grapevine leafroll-associated virus-3 (GLRaV-3) from Idaho Grapevines.</title>
        <authorList>
            <person name="Thompson B.D."/>
            <person name="Dahan J."/>
            <person name="Lee J."/>
            <person name="Martin R.R."/>
            <person name="Karasev A.V."/>
        </authorList>
    </citation>
    <scope>NUCLEOTIDE SEQUENCE</scope>
    <source>
        <strain evidence="2">GLRaV3-ID45</strain>
    </source>
</reference>
<dbReference type="EMBL" id="MH796136">
    <property type="protein sequence ID" value="AXY96744.1"/>
    <property type="molecule type" value="Genomic_RNA"/>
</dbReference>
<name>A0A385JGE7_9CLOS</name>